<dbReference type="STRING" id="303698.A0A1V6SKK0"/>
<comment type="caution">
    <text evidence="7">The sequence shown here is derived from an EMBL/GenBank/DDBJ whole genome shotgun (WGS) entry which is preliminary data.</text>
</comment>
<proteinExistence type="inferred from homology"/>
<dbReference type="InterPro" id="IPR013154">
    <property type="entry name" value="ADH-like_N"/>
</dbReference>
<dbReference type="EMBL" id="MLKD01000037">
    <property type="protein sequence ID" value="OQE14214.1"/>
    <property type="molecule type" value="Genomic_DNA"/>
</dbReference>
<dbReference type="Gene3D" id="3.90.180.10">
    <property type="entry name" value="Medium-chain alcohol dehydrogenases, catalytic domain"/>
    <property type="match status" value="1"/>
</dbReference>
<evidence type="ECO:0000259" key="6">
    <source>
        <dbReference type="SMART" id="SM00829"/>
    </source>
</evidence>
<dbReference type="AlphaFoldDB" id="A0A1V6SKK0"/>
<evidence type="ECO:0000256" key="5">
    <source>
        <dbReference type="RuleBase" id="RU361277"/>
    </source>
</evidence>
<dbReference type="InterPro" id="IPR036291">
    <property type="entry name" value="NAD(P)-bd_dom_sf"/>
</dbReference>
<dbReference type="SUPFAM" id="SSF51735">
    <property type="entry name" value="NAD(P)-binding Rossmann-fold domains"/>
    <property type="match status" value="1"/>
</dbReference>
<dbReference type="PANTHER" id="PTHR42813:SF2">
    <property type="entry name" value="DEHYDROGENASE, ZINC-CONTAINING, PUTATIVE (AFU_ORTHOLOGUE AFUA_2G02810)-RELATED"/>
    <property type="match status" value="1"/>
</dbReference>
<dbReference type="Gene3D" id="3.40.50.720">
    <property type="entry name" value="NAD(P)-binding Rossmann-like Domain"/>
    <property type="match status" value="1"/>
</dbReference>
<evidence type="ECO:0000313" key="8">
    <source>
        <dbReference type="Proteomes" id="UP000191285"/>
    </source>
</evidence>
<accession>A0A1V6SKK0</accession>
<dbReference type="InterPro" id="IPR013149">
    <property type="entry name" value="ADH-like_C"/>
</dbReference>
<feature type="domain" description="Enoyl reductase (ER)" evidence="6">
    <location>
        <begin position="13"/>
        <end position="374"/>
    </location>
</feature>
<comment type="cofactor">
    <cofactor evidence="1 5">
        <name>Zn(2+)</name>
        <dbReference type="ChEBI" id="CHEBI:29105"/>
    </cofactor>
</comment>
<comment type="similarity">
    <text evidence="5">Belongs to the zinc-containing alcohol dehydrogenase family.</text>
</comment>
<evidence type="ECO:0000256" key="2">
    <source>
        <dbReference type="ARBA" id="ARBA00022723"/>
    </source>
</evidence>
<dbReference type="SUPFAM" id="SSF50129">
    <property type="entry name" value="GroES-like"/>
    <property type="match status" value="1"/>
</dbReference>
<name>A0A1V6SKK0_9EURO</name>
<dbReference type="Pfam" id="PF00107">
    <property type="entry name" value="ADH_zinc_N"/>
    <property type="match status" value="1"/>
</dbReference>
<keyword evidence="3 5" id="KW-0862">Zinc</keyword>
<dbReference type="Proteomes" id="UP000191285">
    <property type="component" value="Unassembled WGS sequence"/>
</dbReference>
<dbReference type="InterPro" id="IPR011032">
    <property type="entry name" value="GroES-like_sf"/>
</dbReference>
<dbReference type="Pfam" id="PF08240">
    <property type="entry name" value="ADH_N"/>
    <property type="match status" value="1"/>
</dbReference>
<reference evidence="8" key="1">
    <citation type="journal article" date="2017" name="Nat. Microbiol.">
        <title>Global analysis of biosynthetic gene clusters reveals vast potential of secondary metabolite production in Penicillium species.</title>
        <authorList>
            <person name="Nielsen J.C."/>
            <person name="Grijseels S."/>
            <person name="Prigent S."/>
            <person name="Ji B."/>
            <person name="Dainat J."/>
            <person name="Nielsen K.F."/>
            <person name="Frisvad J.C."/>
            <person name="Workman M."/>
            <person name="Nielsen J."/>
        </authorList>
    </citation>
    <scope>NUCLEOTIDE SEQUENCE [LARGE SCALE GENOMIC DNA]</scope>
    <source>
        <strain evidence="8">IBT 24891</strain>
    </source>
</reference>
<dbReference type="InterPro" id="IPR020843">
    <property type="entry name" value="ER"/>
</dbReference>
<keyword evidence="2 5" id="KW-0479">Metal-binding</keyword>
<dbReference type="SMART" id="SM00829">
    <property type="entry name" value="PKS_ER"/>
    <property type="match status" value="1"/>
</dbReference>
<keyword evidence="8" id="KW-1185">Reference proteome</keyword>
<dbReference type="CDD" id="cd08284">
    <property type="entry name" value="FDH_like_2"/>
    <property type="match status" value="1"/>
</dbReference>
<dbReference type="PANTHER" id="PTHR42813">
    <property type="entry name" value="ZINC-TYPE ALCOHOL DEHYDROGENASE-LIKE"/>
    <property type="match status" value="1"/>
</dbReference>
<evidence type="ECO:0000256" key="3">
    <source>
        <dbReference type="ARBA" id="ARBA00022833"/>
    </source>
</evidence>
<dbReference type="GO" id="GO:0016491">
    <property type="term" value="F:oxidoreductase activity"/>
    <property type="evidence" value="ECO:0007669"/>
    <property type="project" value="UniProtKB-KW"/>
</dbReference>
<keyword evidence="4" id="KW-0560">Oxidoreductase</keyword>
<dbReference type="OrthoDB" id="442947at2759"/>
<evidence type="ECO:0000313" key="7">
    <source>
        <dbReference type="EMBL" id="OQE14214.1"/>
    </source>
</evidence>
<sequence>METEKMQAVVYEGPFNIVVKEKSKPVLLEKTDAILKVHIAGICGSDLHMYRGHQKTTTGHTMGHEFIGTVESTGSAVSRFHPGQKVMSIFSPMCMKCWFCQHGHTNRCVDGPSFGSMALDGGQSEYVRVPFADSTLEFIPEEVSDENMIIMCDIFPTGYYGAMKAITKLLRNNETAESIVGGTLHAPSALRPTFEKVTLDNSVVVCLGCGPVGLCAVLTAKVLGAGTVFAIDSVDDRLEEARKMGARPLNLEKDDIPDIIKSVTGGRGADAVVESVGNKSAMRLAFDLVRPCGVLSSIGFHQGDLPFSAFEAYSKNLDINMGRAAVRPVFGEALKVFAENQAMFADFITHRIPLADAAHGYEIFEKHQARKVILTM</sequence>
<organism evidence="7 8">
    <name type="scientific">Penicillium steckii</name>
    <dbReference type="NCBI Taxonomy" id="303698"/>
    <lineage>
        <taxon>Eukaryota</taxon>
        <taxon>Fungi</taxon>
        <taxon>Dikarya</taxon>
        <taxon>Ascomycota</taxon>
        <taxon>Pezizomycotina</taxon>
        <taxon>Eurotiomycetes</taxon>
        <taxon>Eurotiomycetidae</taxon>
        <taxon>Eurotiales</taxon>
        <taxon>Aspergillaceae</taxon>
        <taxon>Penicillium</taxon>
    </lineage>
</organism>
<gene>
    <name evidence="7" type="ORF">PENSTE_c037G08672</name>
</gene>
<dbReference type="InterPro" id="IPR002328">
    <property type="entry name" value="ADH_Zn_CS"/>
</dbReference>
<dbReference type="GO" id="GO:0008270">
    <property type="term" value="F:zinc ion binding"/>
    <property type="evidence" value="ECO:0007669"/>
    <property type="project" value="InterPro"/>
</dbReference>
<evidence type="ECO:0000256" key="4">
    <source>
        <dbReference type="ARBA" id="ARBA00023002"/>
    </source>
</evidence>
<protein>
    <recommendedName>
        <fullName evidence="6">Enoyl reductase (ER) domain-containing protein</fullName>
    </recommendedName>
</protein>
<dbReference type="PROSITE" id="PS00059">
    <property type="entry name" value="ADH_ZINC"/>
    <property type="match status" value="1"/>
</dbReference>
<evidence type="ECO:0000256" key="1">
    <source>
        <dbReference type="ARBA" id="ARBA00001947"/>
    </source>
</evidence>